<keyword evidence="3" id="KW-1185">Reference proteome</keyword>
<feature type="compositionally biased region" description="Polar residues" evidence="1">
    <location>
        <begin position="445"/>
        <end position="461"/>
    </location>
</feature>
<proteinExistence type="predicted"/>
<evidence type="ECO:0000256" key="1">
    <source>
        <dbReference type="SAM" id="MobiDB-lite"/>
    </source>
</evidence>
<gene>
    <name evidence="2" type="ORF">P5673_002119</name>
</gene>
<feature type="region of interest" description="Disordered" evidence="1">
    <location>
        <begin position="495"/>
        <end position="522"/>
    </location>
</feature>
<reference evidence="2" key="2">
    <citation type="journal article" date="2023" name="Science">
        <title>Genomic signatures of disease resistance in endangered staghorn corals.</title>
        <authorList>
            <person name="Vollmer S.V."/>
            <person name="Selwyn J.D."/>
            <person name="Despard B.A."/>
            <person name="Roesel C.L."/>
        </authorList>
    </citation>
    <scope>NUCLEOTIDE SEQUENCE</scope>
    <source>
        <strain evidence="2">K2</strain>
    </source>
</reference>
<sequence length="522" mass="59803">MAFPRQQGIPMKCDSFMKTRRMNQTESFLLEERLKVLDNRKNQRNFEFIEEKYSLCKQIEEIQTVRKNLQISAERRKLLRSQGFTIATRVAKSCDDTVAVKKYSKPDLYRVGSPRARSTSMISGRELVMKGFPQLRLQGNEEEELSGDKAQFRAKHQFRVIQPPCQQGSRRNFVQISSDELKEIKKKEDEKSEEDRLDHNVKVDYRGIIRSQKKSSRTNSHCLAVEDGDQLNKTGVVKKTLFLHDKQTKIRASSGGRVSLFLEEKDSVQNPDLPENADKPSKLMSKSCGSLDEMTEVQKPDSNPDSQQSVSRAVKSGKSHTLTSDKRTRKHGVRPVRVAFVEPQNGKNNLGNDARDTLQQPRLQCDNGKQDEHYDEVIDHLSEREKSATEREKHDFPVRKLTIPSESVKVKQEQDHVKCLGESYNLRQRRHSSVSQSQTVRKSKTTSSSPQKGRMRSNSAVSYAYDARPKQSLCKGYVTMQMTIKGKQVKVHIPKFPRDADSEPALERAKKKAAEDRLHSKI</sequence>
<evidence type="ECO:0000313" key="2">
    <source>
        <dbReference type="EMBL" id="KAK2573084.1"/>
    </source>
</evidence>
<feature type="region of interest" description="Disordered" evidence="1">
    <location>
        <begin position="421"/>
        <end position="461"/>
    </location>
</feature>
<comment type="caution">
    <text evidence="2">The sequence shown here is derived from an EMBL/GenBank/DDBJ whole genome shotgun (WGS) entry which is preliminary data.</text>
</comment>
<dbReference type="AlphaFoldDB" id="A0AAD9R4U5"/>
<dbReference type="EMBL" id="JARQWQ010000003">
    <property type="protein sequence ID" value="KAK2573084.1"/>
    <property type="molecule type" value="Genomic_DNA"/>
</dbReference>
<reference evidence="2" key="1">
    <citation type="journal article" date="2023" name="G3 (Bethesda)">
        <title>Whole genome assembly and annotation of the endangered Caribbean coral Acropora cervicornis.</title>
        <authorList>
            <person name="Selwyn J.D."/>
            <person name="Vollmer S.V."/>
        </authorList>
    </citation>
    <scope>NUCLEOTIDE SEQUENCE</scope>
    <source>
        <strain evidence="2">K2</strain>
    </source>
</reference>
<dbReference type="Proteomes" id="UP001249851">
    <property type="component" value="Unassembled WGS sequence"/>
</dbReference>
<name>A0AAD9R4U5_ACRCE</name>
<accession>A0AAD9R4U5</accession>
<feature type="compositionally biased region" description="Polar residues" evidence="1">
    <location>
        <begin position="345"/>
        <end position="359"/>
    </location>
</feature>
<evidence type="ECO:0000313" key="3">
    <source>
        <dbReference type="Proteomes" id="UP001249851"/>
    </source>
</evidence>
<feature type="compositionally biased region" description="Basic and acidic residues" evidence="1">
    <location>
        <begin position="496"/>
        <end position="522"/>
    </location>
</feature>
<protein>
    <submittedName>
        <fullName evidence="2">Uncharacterized protein</fullName>
    </submittedName>
</protein>
<feature type="region of interest" description="Disordered" evidence="1">
    <location>
        <begin position="263"/>
        <end position="359"/>
    </location>
</feature>
<feature type="compositionally biased region" description="Polar residues" evidence="1">
    <location>
        <begin position="300"/>
        <end position="311"/>
    </location>
</feature>
<organism evidence="2 3">
    <name type="scientific">Acropora cervicornis</name>
    <name type="common">Staghorn coral</name>
    <dbReference type="NCBI Taxonomy" id="6130"/>
    <lineage>
        <taxon>Eukaryota</taxon>
        <taxon>Metazoa</taxon>
        <taxon>Cnidaria</taxon>
        <taxon>Anthozoa</taxon>
        <taxon>Hexacorallia</taxon>
        <taxon>Scleractinia</taxon>
        <taxon>Astrocoeniina</taxon>
        <taxon>Acroporidae</taxon>
        <taxon>Acropora</taxon>
    </lineage>
</organism>